<organism evidence="2 3">
    <name type="scientific">Pelotomaculum schinkii</name>
    <dbReference type="NCBI Taxonomy" id="78350"/>
    <lineage>
        <taxon>Bacteria</taxon>
        <taxon>Bacillati</taxon>
        <taxon>Bacillota</taxon>
        <taxon>Clostridia</taxon>
        <taxon>Eubacteriales</taxon>
        <taxon>Desulfotomaculaceae</taxon>
        <taxon>Pelotomaculum</taxon>
    </lineage>
</organism>
<protein>
    <recommendedName>
        <fullName evidence="1">DUF1659 domain-containing protein</fullName>
    </recommendedName>
</protein>
<evidence type="ECO:0000259" key="1">
    <source>
        <dbReference type="Pfam" id="PF07872"/>
    </source>
</evidence>
<name>A0A4Y7RGV1_9FIRM</name>
<gene>
    <name evidence="2" type="ORF">Psch_01793</name>
</gene>
<proteinExistence type="predicted"/>
<reference evidence="2 3" key="1">
    <citation type="journal article" date="2018" name="Environ. Microbiol.">
        <title>Novel energy conservation strategies and behaviour of Pelotomaculum schinkii driving syntrophic propionate catabolism.</title>
        <authorList>
            <person name="Hidalgo-Ahumada C.A.P."/>
            <person name="Nobu M.K."/>
            <person name="Narihiro T."/>
            <person name="Tamaki H."/>
            <person name="Liu W.T."/>
            <person name="Kamagata Y."/>
            <person name="Stams A.J.M."/>
            <person name="Imachi H."/>
            <person name="Sousa D.Z."/>
        </authorList>
    </citation>
    <scope>NUCLEOTIDE SEQUENCE [LARGE SCALE GENOMIC DNA]</scope>
    <source>
        <strain evidence="2 3">HH</strain>
    </source>
</reference>
<dbReference type="AlphaFoldDB" id="A0A4Y7RGV1"/>
<evidence type="ECO:0000313" key="3">
    <source>
        <dbReference type="Proteomes" id="UP000298324"/>
    </source>
</evidence>
<feature type="domain" description="DUF1659" evidence="1">
    <location>
        <begin position="2"/>
        <end position="72"/>
    </location>
</feature>
<dbReference type="RefSeq" id="WP_190239919.1">
    <property type="nucleotide sequence ID" value="NZ_QFGA01000001.1"/>
</dbReference>
<evidence type="ECO:0000313" key="2">
    <source>
        <dbReference type="EMBL" id="TEB08238.1"/>
    </source>
</evidence>
<sequence length="74" mass="7557">MAVNNVPGNSVLKLALHVGDSATGSPVLRSRSLNGIKPAAADQDLFDVATALAGLQQYPLNGITRVDNSALISA</sequence>
<dbReference type="EMBL" id="QFGA01000001">
    <property type="protein sequence ID" value="TEB08238.1"/>
    <property type="molecule type" value="Genomic_DNA"/>
</dbReference>
<comment type="caution">
    <text evidence="2">The sequence shown here is derived from an EMBL/GenBank/DDBJ whole genome shotgun (WGS) entry which is preliminary data.</text>
</comment>
<keyword evidence="3" id="KW-1185">Reference proteome</keyword>
<accession>A0A4Y7RGV1</accession>
<dbReference type="InterPro" id="IPR012454">
    <property type="entry name" value="DUF1659"/>
</dbReference>
<dbReference type="Proteomes" id="UP000298324">
    <property type="component" value="Unassembled WGS sequence"/>
</dbReference>
<dbReference type="Pfam" id="PF07872">
    <property type="entry name" value="DUF1659"/>
    <property type="match status" value="1"/>
</dbReference>